<keyword evidence="13" id="KW-1185">Reference proteome</keyword>
<feature type="domain" description="Major facilitator superfamily (MFS) profile" evidence="11">
    <location>
        <begin position="83"/>
        <end position="574"/>
    </location>
</feature>
<feature type="transmembrane region" description="Helical" evidence="10">
    <location>
        <begin position="552"/>
        <end position="569"/>
    </location>
</feature>
<dbReference type="OrthoDB" id="10021397at2759"/>
<comment type="function">
    <text evidence="6">Efflux pump; part of the gene cluster that mediates the biosynthesis of dothistromin (DOTH), a polyketide toxin very similar in structure to the aflatoxin precursor, versicolorin B. One function of dotC may be to transport early-stage dothistromin biosynthetic intermediates from the cytoplasm into vacuoles, thereby affecting the rate of dothistromin production.</text>
</comment>
<evidence type="ECO:0000313" key="12">
    <source>
        <dbReference type="EMBL" id="CAF9910477.1"/>
    </source>
</evidence>
<gene>
    <name evidence="12" type="ORF">IMSHALPRED_009208</name>
</gene>
<keyword evidence="3 10" id="KW-0812">Transmembrane</keyword>
<feature type="region of interest" description="Disordered" evidence="9">
    <location>
        <begin position="1"/>
        <end position="75"/>
    </location>
</feature>
<evidence type="ECO:0000256" key="5">
    <source>
        <dbReference type="ARBA" id="ARBA00023136"/>
    </source>
</evidence>
<feature type="compositionally biased region" description="Polar residues" evidence="9">
    <location>
        <begin position="622"/>
        <end position="642"/>
    </location>
</feature>
<proteinExistence type="inferred from homology"/>
<dbReference type="InterPro" id="IPR020846">
    <property type="entry name" value="MFS_dom"/>
</dbReference>
<dbReference type="FunFam" id="1.20.1250.20:FF:000196">
    <property type="entry name" value="MFS toxin efflux pump (AflT)"/>
    <property type="match status" value="1"/>
</dbReference>
<evidence type="ECO:0000256" key="2">
    <source>
        <dbReference type="ARBA" id="ARBA00007520"/>
    </source>
</evidence>
<feature type="transmembrane region" description="Helical" evidence="10">
    <location>
        <begin position="408"/>
        <end position="426"/>
    </location>
</feature>
<evidence type="ECO:0000256" key="10">
    <source>
        <dbReference type="SAM" id="Phobius"/>
    </source>
</evidence>
<dbReference type="InterPro" id="IPR036259">
    <property type="entry name" value="MFS_trans_sf"/>
</dbReference>
<evidence type="ECO:0000256" key="8">
    <source>
        <dbReference type="ARBA" id="ARBA00083178"/>
    </source>
</evidence>
<evidence type="ECO:0000256" key="7">
    <source>
        <dbReference type="ARBA" id="ARBA00069956"/>
    </source>
</evidence>
<dbReference type="AlphaFoldDB" id="A0A8H3I0R0"/>
<organism evidence="12 13">
    <name type="scientific">Imshaugia aleurites</name>
    <dbReference type="NCBI Taxonomy" id="172621"/>
    <lineage>
        <taxon>Eukaryota</taxon>
        <taxon>Fungi</taxon>
        <taxon>Dikarya</taxon>
        <taxon>Ascomycota</taxon>
        <taxon>Pezizomycotina</taxon>
        <taxon>Lecanoromycetes</taxon>
        <taxon>OSLEUM clade</taxon>
        <taxon>Lecanoromycetidae</taxon>
        <taxon>Lecanorales</taxon>
        <taxon>Lecanorineae</taxon>
        <taxon>Parmeliaceae</taxon>
        <taxon>Imshaugia</taxon>
    </lineage>
</organism>
<feature type="transmembrane region" description="Helical" evidence="10">
    <location>
        <begin position="343"/>
        <end position="363"/>
    </location>
</feature>
<feature type="transmembrane region" description="Helical" evidence="10">
    <location>
        <begin position="272"/>
        <end position="295"/>
    </location>
</feature>
<feature type="compositionally biased region" description="Basic and acidic residues" evidence="9">
    <location>
        <begin position="585"/>
        <end position="603"/>
    </location>
</feature>
<dbReference type="PROSITE" id="PS50850">
    <property type="entry name" value="MFS"/>
    <property type="match status" value="1"/>
</dbReference>
<dbReference type="InterPro" id="IPR011701">
    <property type="entry name" value="MFS"/>
</dbReference>
<dbReference type="PANTHER" id="PTHR23501">
    <property type="entry name" value="MAJOR FACILITATOR SUPERFAMILY"/>
    <property type="match status" value="1"/>
</dbReference>
<feature type="transmembrane region" description="Helical" evidence="10">
    <location>
        <begin position="301"/>
        <end position="322"/>
    </location>
</feature>
<evidence type="ECO:0000256" key="9">
    <source>
        <dbReference type="SAM" id="MobiDB-lite"/>
    </source>
</evidence>
<feature type="transmembrane region" description="Helical" evidence="10">
    <location>
        <begin position="207"/>
        <end position="229"/>
    </location>
</feature>
<dbReference type="Gene3D" id="1.20.1250.20">
    <property type="entry name" value="MFS general substrate transporter like domains"/>
    <property type="match status" value="1"/>
</dbReference>
<evidence type="ECO:0000259" key="11">
    <source>
        <dbReference type="PROSITE" id="PS50850"/>
    </source>
</evidence>
<feature type="transmembrane region" description="Helical" evidence="10">
    <location>
        <begin position="119"/>
        <end position="137"/>
    </location>
</feature>
<keyword evidence="5 10" id="KW-0472">Membrane</keyword>
<keyword evidence="4 10" id="KW-1133">Transmembrane helix</keyword>
<feature type="transmembrane region" description="Helical" evidence="10">
    <location>
        <begin position="149"/>
        <end position="168"/>
    </location>
</feature>
<evidence type="ECO:0000313" key="13">
    <source>
        <dbReference type="Proteomes" id="UP000664534"/>
    </source>
</evidence>
<dbReference type="CDD" id="cd17502">
    <property type="entry name" value="MFS_Azr1_MDR_like"/>
    <property type="match status" value="1"/>
</dbReference>
<dbReference type="GO" id="GO:0022857">
    <property type="term" value="F:transmembrane transporter activity"/>
    <property type="evidence" value="ECO:0007669"/>
    <property type="project" value="InterPro"/>
</dbReference>
<comment type="similarity">
    <text evidence="2">Belongs to the major facilitator superfamily. TCR/Tet family.</text>
</comment>
<dbReference type="PANTHER" id="PTHR23501:SF102">
    <property type="entry name" value="DRUG TRANSPORTER, PUTATIVE (AFU_ORTHOLOGUE AFUA_3G08530)-RELATED"/>
    <property type="match status" value="1"/>
</dbReference>
<evidence type="ECO:0000256" key="1">
    <source>
        <dbReference type="ARBA" id="ARBA00004128"/>
    </source>
</evidence>
<dbReference type="Proteomes" id="UP000664534">
    <property type="component" value="Unassembled WGS sequence"/>
</dbReference>
<dbReference type="EMBL" id="CAJPDT010000007">
    <property type="protein sequence ID" value="CAF9910477.1"/>
    <property type="molecule type" value="Genomic_DNA"/>
</dbReference>
<dbReference type="Gene3D" id="1.20.1720.10">
    <property type="entry name" value="Multidrug resistance protein D"/>
    <property type="match status" value="1"/>
</dbReference>
<reference evidence="12" key="1">
    <citation type="submission" date="2021-03" db="EMBL/GenBank/DDBJ databases">
        <authorList>
            <person name="Tagirdzhanova G."/>
        </authorList>
    </citation>
    <scope>NUCLEOTIDE SEQUENCE</scope>
</reference>
<dbReference type="PRINTS" id="PR01036">
    <property type="entry name" value="TCRTETB"/>
</dbReference>
<feature type="transmembrane region" description="Helical" evidence="10">
    <location>
        <begin position="241"/>
        <end position="260"/>
    </location>
</feature>
<accession>A0A8H3I0R0</accession>
<evidence type="ECO:0000256" key="3">
    <source>
        <dbReference type="ARBA" id="ARBA00022692"/>
    </source>
</evidence>
<feature type="transmembrane region" description="Helical" evidence="10">
    <location>
        <begin position="383"/>
        <end position="401"/>
    </location>
</feature>
<feature type="transmembrane region" description="Helical" evidence="10">
    <location>
        <begin position="80"/>
        <end position="107"/>
    </location>
</feature>
<dbReference type="Pfam" id="PF07690">
    <property type="entry name" value="MFS_1"/>
    <property type="match status" value="1"/>
</dbReference>
<feature type="transmembrane region" description="Helical" evidence="10">
    <location>
        <begin position="471"/>
        <end position="494"/>
    </location>
</feature>
<evidence type="ECO:0000256" key="6">
    <source>
        <dbReference type="ARBA" id="ARBA00057269"/>
    </source>
</evidence>
<feature type="transmembrane region" description="Helical" evidence="10">
    <location>
        <begin position="174"/>
        <end position="195"/>
    </location>
</feature>
<dbReference type="SUPFAM" id="SSF103473">
    <property type="entry name" value="MFS general substrate transporter"/>
    <property type="match status" value="2"/>
</dbReference>
<dbReference type="GO" id="GO:0005774">
    <property type="term" value="C:vacuolar membrane"/>
    <property type="evidence" value="ECO:0007669"/>
    <property type="project" value="UniProtKB-SubCell"/>
</dbReference>
<evidence type="ECO:0000256" key="4">
    <source>
        <dbReference type="ARBA" id="ARBA00022989"/>
    </source>
</evidence>
<feature type="transmembrane region" description="Helical" evidence="10">
    <location>
        <begin position="438"/>
        <end position="459"/>
    </location>
</feature>
<feature type="region of interest" description="Disordered" evidence="9">
    <location>
        <begin position="585"/>
        <end position="642"/>
    </location>
</feature>
<comment type="subcellular location">
    <subcellularLocation>
        <location evidence="1">Vacuole membrane</location>
        <topology evidence="1">Multi-pass membrane protein</topology>
    </subcellularLocation>
</comment>
<dbReference type="GO" id="GO:0005886">
    <property type="term" value="C:plasma membrane"/>
    <property type="evidence" value="ECO:0007669"/>
    <property type="project" value="TreeGrafter"/>
</dbReference>
<sequence>MSSSVEEPSQAERLEDVALAGAGADDKENVGDQTSEKAPNGSVEIPSKESDEIVEATADAGSEEKPPMPPQAPERSKGKIALIMASLMIAVFLAAIDTTIITTAIPTISAHFHSSQADYTWIGSAFLLAMAATTPTWGKISDIFGRKPIILLANAIFFIGSLIAALSISMQMLLAGRVIQGIGGGGLLVLANICISDLFSMRERGKYFGLIGATWGIAAALGPVLGGVFTQKVSWRWCFYINLPIDAIAFAIILFFLDIETPKTAILDGLKAIDWLGVILVTGGTVMFLLGLGYGGVSFPWSSATVVCLLVFGVITIVLFFINEWKLAKYPVMPLRLFSQPSSLCALAVCFVHGTVFISGNYFLPLYYQAVLGATPILSGVYLFPYVVFLAFTSALTGVFIKKTGQYLLPIQVGLFFMTVGFGLYIDLPVGRTWGRIFPFEIIAGLGVGPNFQAPLIALQTVVPPRDIATATALFSFVRNISTAISIVVGGVIFQNAMMSRESTMIAATNQQIGSTLGGGGAGAATSLVKGLPEPGRQIVRAAYVASLREMWIFYVCFAAAGLVVSLFIRKNVLSKTHEVTKTGLDAEEKHRLERKQEAESKKASKRASAMNGRKSEDFTAANGTAGTVSTSMEKTNGDDNV</sequence>
<comment type="caution">
    <text evidence="12">The sequence shown here is derived from an EMBL/GenBank/DDBJ whole genome shotgun (WGS) entry which is preliminary data.</text>
</comment>
<name>A0A8H3I0R0_9LECA</name>
<protein>
    <recommendedName>
        <fullName evidence="7">Efflux pump dotC</fullName>
    </recommendedName>
    <alternativeName>
        <fullName evidence="8">Dothistromin biosynthesis protein C</fullName>
    </alternativeName>
</protein>
<dbReference type="FunFam" id="1.20.1720.10:FF:000014">
    <property type="entry name" value="MFS drug transporter, putative"/>
    <property type="match status" value="1"/>
</dbReference>